<feature type="transmembrane region" description="Helical" evidence="1">
    <location>
        <begin position="127"/>
        <end position="146"/>
    </location>
</feature>
<dbReference type="EMBL" id="JBHSFQ010000047">
    <property type="protein sequence ID" value="MFC4565777.1"/>
    <property type="molecule type" value="Genomic_DNA"/>
</dbReference>
<feature type="transmembrane region" description="Helical" evidence="1">
    <location>
        <begin position="58"/>
        <end position="76"/>
    </location>
</feature>
<comment type="caution">
    <text evidence="2">The sequence shown here is derived from an EMBL/GenBank/DDBJ whole genome shotgun (WGS) entry which is preliminary data.</text>
</comment>
<feature type="transmembrane region" description="Helical" evidence="1">
    <location>
        <begin position="97"/>
        <end position="115"/>
    </location>
</feature>
<keyword evidence="1" id="KW-0812">Transmembrane</keyword>
<gene>
    <name evidence="2" type="ORF">ACFO4E_28295</name>
</gene>
<evidence type="ECO:0000256" key="1">
    <source>
        <dbReference type="SAM" id="Phobius"/>
    </source>
</evidence>
<reference evidence="3" key="1">
    <citation type="journal article" date="2019" name="Int. J. Syst. Evol. Microbiol.">
        <title>The Global Catalogue of Microorganisms (GCM) 10K type strain sequencing project: providing services to taxonomists for standard genome sequencing and annotation.</title>
        <authorList>
            <consortium name="The Broad Institute Genomics Platform"/>
            <consortium name="The Broad Institute Genome Sequencing Center for Infectious Disease"/>
            <person name="Wu L."/>
            <person name="Ma J."/>
        </authorList>
    </citation>
    <scope>NUCLEOTIDE SEQUENCE [LARGE SCALE GENOMIC DNA]</scope>
    <source>
        <strain evidence="3">XZYJ18</strain>
    </source>
</reference>
<accession>A0ABV9E3W7</accession>
<organism evidence="2 3">
    <name type="scientific">Nocardiopsis mangrovi</name>
    <dbReference type="NCBI Taxonomy" id="1179818"/>
    <lineage>
        <taxon>Bacteria</taxon>
        <taxon>Bacillati</taxon>
        <taxon>Actinomycetota</taxon>
        <taxon>Actinomycetes</taxon>
        <taxon>Streptosporangiales</taxon>
        <taxon>Nocardiopsidaceae</taxon>
        <taxon>Nocardiopsis</taxon>
    </lineage>
</organism>
<evidence type="ECO:0000313" key="2">
    <source>
        <dbReference type="EMBL" id="MFC4565777.1"/>
    </source>
</evidence>
<keyword evidence="1" id="KW-0472">Membrane</keyword>
<feature type="transmembrane region" description="Helical" evidence="1">
    <location>
        <begin position="34"/>
        <end position="52"/>
    </location>
</feature>
<proteinExistence type="predicted"/>
<keyword evidence="1" id="KW-1133">Transmembrane helix</keyword>
<dbReference type="Proteomes" id="UP001595923">
    <property type="component" value="Unassembled WGS sequence"/>
</dbReference>
<evidence type="ECO:0000313" key="3">
    <source>
        <dbReference type="Proteomes" id="UP001595923"/>
    </source>
</evidence>
<dbReference type="RefSeq" id="WP_378580070.1">
    <property type="nucleotide sequence ID" value="NZ_JBHSFQ010000047.1"/>
</dbReference>
<name>A0ABV9E3W7_9ACTN</name>
<protein>
    <submittedName>
        <fullName evidence="2">Uncharacterized protein</fullName>
    </submittedName>
</protein>
<keyword evidence="3" id="KW-1185">Reference proteome</keyword>
<sequence length="157" mass="16357">MANIDPSDASRALREAHSVTQNASATLVQGRVRWAVAGGAVFAASVLAWLSGPGSSNLITLVLVVAAVVAAVAARFPQAAGITGQRARLTGAARRRVRTLSLVTMLGVVAMLFAFHQGVLFLLDEPYPIAGALVGLVLAVAGPRFAKWWMADPGSRR</sequence>